<reference evidence="2" key="1">
    <citation type="journal article" date="2020" name="mSystems">
        <title>Genome- and Community-Level Interaction Insights into Carbon Utilization and Element Cycling Functions of Hydrothermarchaeota in Hydrothermal Sediment.</title>
        <authorList>
            <person name="Zhou Z."/>
            <person name="Liu Y."/>
            <person name="Xu W."/>
            <person name="Pan J."/>
            <person name="Luo Z.H."/>
            <person name="Li M."/>
        </authorList>
    </citation>
    <scope>NUCLEOTIDE SEQUENCE [LARGE SCALE GENOMIC DNA]</scope>
    <source>
        <strain evidence="1">SpSt-629</strain>
        <strain evidence="2">SpSt-688</strain>
    </source>
</reference>
<protein>
    <submittedName>
        <fullName evidence="2">Uncharacterized protein</fullName>
    </submittedName>
</protein>
<sequence length="65" mass="7669">MNFFYQMLNLVNRLFIVLVEISVGRETLDLGSIESVSDTGIYLRHRVKIGFSYKYLKSRSFVKYL</sequence>
<proteinExistence type="predicted"/>
<evidence type="ECO:0000313" key="2">
    <source>
        <dbReference type="EMBL" id="HGT99264.1"/>
    </source>
</evidence>
<name>A0A7J3N0H6_9CREN</name>
<dbReference type="AlphaFoldDB" id="A0A7J3N0H6"/>
<evidence type="ECO:0000313" key="1">
    <source>
        <dbReference type="EMBL" id="HFQ79701.1"/>
    </source>
</evidence>
<gene>
    <name evidence="1" type="ORF">ENT99_08425</name>
    <name evidence="2" type="ORF">ENU64_07555</name>
</gene>
<dbReference type="EMBL" id="DTDH01000213">
    <property type="protein sequence ID" value="HGT99264.1"/>
    <property type="molecule type" value="Genomic_DNA"/>
</dbReference>
<dbReference type="EMBL" id="DTAU01000153">
    <property type="protein sequence ID" value="HFQ79701.1"/>
    <property type="molecule type" value="Genomic_DNA"/>
</dbReference>
<organism evidence="2">
    <name type="scientific">Ignisphaera aggregans</name>
    <dbReference type="NCBI Taxonomy" id="334771"/>
    <lineage>
        <taxon>Archaea</taxon>
        <taxon>Thermoproteota</taxon>
        <taxon>Thermoprotei</taxon>
        <taxon>Desulfurococcales</taxon>
        <taxon>Desulfurococcaceae</taxon>
        <taxon>Ignisphaera</taxon>
    </lineage>
</organism>
<comment type="caution">
    <text evidence="2">The sequence shown here is derived from an EMBL/GenBank/DDBJ whole genome shotgun (WGS) entry which is preliminary data.</text>
</comment>
<accession>A0A7J3N0H6</accession>